<dbReference type="Proteomes" id="UP000008068">
    <property type="component" value="Unassembled WGS sequence"/>
</dbReference>
<name>G0MQH7_CAEBE</name>
<dbReference type="eggNOG" id="ENOG502THI6">
    <property type="taxonomic scope" value="Eukaryota"/>
</dbReference>
<proteinExistence type="predicted"/>
<feature type="signal peptide" evidence="1">
    <location>
        <begin position="1"/>
        <end position="19"/>
    </location>
</feature>
<accession>G0MQH7</accession>
<dbReference type="HOGENOM" id="CLU_842628_0_0_1"/>
<evidence type="ECO:0000313" key="3">
    <source>
        <dbReference type="Proteomes" id="UP000008068"/>
    </source>
</evidence>
<reference evidence="3" key="1">
    <citation type="submission" date="2011-07" db="EMBL/GenBank/DDBJ databases">
        <authorList>
            <consortium name="Caenorhabditis brenneri Sequencing and Analysis Consortium"/>
            <person name="Wilson R.K."/>
        </authorList>
    </citation>
    <scope>NUCLEOTIDE SEQUENCE [LARGE SCALE GENOMIC DNA]</scope>
    <source>
        <strain evidence="3">PB2801</strain>
    </source>
</reference>
<protein>
    <submittedName>
        <fullName evidence="2">Uncharacterized protein</fullName>
    </submittedName>
</protein>
<feature type="chain" id="PRO_5003403658" evidence="1">
    <location>
        <begin position="20"/>
        <end position="328"/>
    </location>
</feature>
<keyword evidence="1" id="KW-0732">Signal</keyword>
<evidence type="ECO:0000313" key="2">
    <source>
        <dbReference type="EMBL" id="EGT41491.1"/>
    </source>
</evidence>
<dbReference type="EMBL" id="GL379807">
    <property type="protein sequence ID" value="EGT41491.1"/>
    <property type="molecule type" value="Genomic_DNA"/>
</dbReference>
<dbReference type="AlphaFoldDB" id="G0MQH7"/>
<evidence type="ECO:0000256" key="1">
    <source>
        <dbReference type="SAM" id="SignalP"/>
    </source>
</evidence>
<gene>
    <name evidence="2" type="ORF">CAEBREN_25186</name>
</gene>
<dbReference type="InParanoid" id="G0MQH7"/>
<dbReference type="OMA" id="EFHCHTV"/>
<organism evidence="3">
    <name type="scientific">Caenorhabditis brenneri</name>
    <name type="common">Nematode worm</name>
    <dbReference type="NCBI Taxonomy" id="135651"/>
    <lineage>
        <taxon>Eukaryota</taxon>
        <taxon>Metazoa</taxon>
        <taxon>Ecdysozoa</taxon>
        <taxon>Nematoda</taxon>
        <taxon>Chromadorea</taxon>
        <taxon>Rhabditida</taxon>
        <taxon>Rhabditina</taxon>
        <taxon>Rhabditomorpha</taxon>
        <taxon>Rhabditoidea</taxon>
        <taxon>Rhabditidae</taxon>
        <taxon>Peloderinae</taxon>
        <taxon>Caenorhabditis</taxon>
    </lineage>
</organism>
<dbReference type="FunCoup" id="G0MQH7">
    <property type="interactions" value="1947"/>
</dbReference>
<sequence length="328" mass="37730">MRLLLVLLLLFVEFHSTSAAYRDEPFHHMDIKFDVENGKHSNTTEVFLQFWGNTIVKNEELAIQLVVTASKPFHFAADKCGRRLFENQRKISNETYLLNSDFYNTSRTDIAKHCEFFREHAINFTVYCDSPCSGSMNFSFTKKSFRDMSGNGERFNDMEGAMPFVTKGDGVLDFETSDVGYIIDAVFLNARLRFSLSIEYSTEYTLVIGKCGLEMLKLRGNQTRLNYELNWEETKQLRLAKTLQCPEFMNDLIYYSMDSKEAGEGTVTFLMTKSLKEMDGHPQKTHGFMELAIGVPDPNYKEPEYDINSADFTAIIPIFFIIGLIFVL</sequence>
<dbReference type="OrthoDB" id="5790574at2759"/>
<keyword evidence="3" id="KW-1185">Reference proteome</keyword>